<dbReference type="AlphaFoldDB" id="A0A6L9XBD3"/>
<dbReference type="Proteomes" id="UP000471082">
    <property type="component" value="Unassembled WGS sequence"/>
</dbReference>
<evidence type="ECO:0000313" key="1">
    <source>
        <dbReference type="EMBL" id="NEL77116.1"/>
    </source>
</evidence>
<sequence length="222" mass="23923">MNTITWSRGYIIGLVAFVGLAGTLAVHQSLSSSSGEHTPQNLLSRLAPRSAVAVNRLSNIKDTAGLASEVTSIDPLTQLNNHPGRVAALSELGQFAEGDPTFTLTINAPNIDVALDSLKQIYAALPASDAEALDFAVRFLAVTRLKGTDFTAYGQDPTAIPDTALFQHILPTINGRTPMQVIVEARKEQERLAQAREAIPVDPFDRIEMERRGQPPGMSIPR</sequence>
<reference evidence="1 2" key="1">
    <citation type="submission" date="2019-11" db="EMBL/GenBank/DDBJ databases">
        <title>Genome-resolved metagenomics to study the prevalence of co-infection and intraspecific heterogeneity among plant pathogen metapopulations.</title>
        <authorList>
            <person name="Newberry E."/>
            <person name="Bhandari R."/>
            <person name="Kemble J."/>
            <person name="Sikora E."/>
            <person name="Potnis N."/>
        </authorList>
    </citation>
    <scope>NUCLEOTIDE SEQUENCE [LARGE SCALE GENOMIC DNA]</scope>
    <source>
        <strain evidence="1">Xp_Tom_Tuscaloosa_18b</strain>
    </source>
</reference>
<dbReference type="RefSeq" id="WP_127170452.1">
    <property type="nucleotide sequence ID" value="NZ_JAKHFX010000008.1"/>
</dbReference>
<gene>
    <name evidence="1" type="ORF">G3W61_12790</name>
</gene>
<evidence type="ECO:0000313" key="2">
    <source>
        <dbReference type="Proteomes" id="UP000471082"/>
    </source>
</evidence>
<dbReference type="EMBL" id="JAAGYU010000053">
    <property type="protein sequence ID" value="NEL77116.1"/>
    <property type="molecule type" value="Genomic_DNA"/>
</dbReference>
<comment type="caution">
    <text evidence="1">The sequence shown here is derived from an EMBL/GenBank/DDBJ whole genome shotgun (WGS) entry which is preliminary data.</text>
</comment>
<proteinExistence type="predicted"/>
<organism evidence="1 2">
    <name type="scientific">Xanthomonas perforans</name>
    <dbReference type="NCBI Taxonomy" id="442694"/>
    <lineage>
        <taxon>Bacteria</taxon>
        <taxon>Pseudomonadati</taxon>
        <taxon>Pseudomonadota</taxon>
        <taxon>Gammaproteobacteria</taxon>
        <taxon>Lysobacterales</taxon>
        <taxon>Lysobacteraceae</taxon>
        <taxon>Xanthomonas</taxon>
    </lineage>
</organism>
<accession>A0A6L9XBD3</accession>
<name>A0A6L9XBD3_XANPE</name>
<protein>
    <submittedName>
        <fullName evidence="1">Uncharacterized protein</fullName>
    </submittedName>
</protein>